<evidence type="ECO:0000313" key="2">
    <source>
        <dbReference type="Proteomes" id="UP000471293"/>
    </source>
</evidence>
<dbReference type="InterPro" id="IPR010982">
    <property type="entry name" value="Lambda_DNA-bd_dom_sf"/>
</dbReference>
<dbReference type="GO" id="GO:0003677">
    <property type="term" value="F:DNA binding"/>
    <property type="evidence" value="ECO:0007669"/>
    <property type="project" value="InterPro"/>
</dbReference>
<name>A0A6N9UAY8_STRHA</name>
<dbReference type="Gene3D" id="1.10.260.40">
    <property type="entry name" value="lambda repressor-like DNA-binding domains"/>
    <property type="match status" value="1"/>
</dbReference>
<proteinExistence type="predicted"/>
<accession>A0A6N9UAY8</accession>
<organism evidence="1 2">
    <name type="scientific">Streptomyces halstedii</name>
    <dbReference type="NCBI Taxonomy" id="1944"/>
    <lineage>
        <taxon>Bacteria</taxon>
        <taxon>Bacillati</taxon>
        <taxon>Actinomycetota</taxon>
        <taxon>Actinomycetes</taxon>
        <taxon>Kitasatosporales</taxon>
        <taxon>Streptomycetaceae</taxon>
        <taxon>Streptomyces</taxon>
    </lineage>
</organism>
<dbReference type="RefSeq" id="WP_164349424.1">
    <property type="nucleotide sequence ID" value="NZ_JAAGLQ010000648.1"/>
</dbReference>
<comment type="caution">
    <text evidence="1">The sequence shown here is derived from an EMBL/GenBank/DDBJ whole genome shotgun (WGS) entry which is preliminary data.</text>
</comment>
<reference evidence="1 2" key="1">
    <citation type="submission" date="2020-01" db="EMBL/GenBank/DDBJ databases">
        <title>Insect and environment-associated Actinomycetes.</title>
        <authorList>
            <person name="Currrie C."/>
            <person name="Chevrette M."/>
            <person name="Carlson C."/>
            <person name="Stubbendieck R."/>
            <person name="Wendt-Pienkowski E."/>
        </authorList>
    </citation>
    <scope>NUCLEOTIDE SEQUENCE [LARGE SCALE GENOMIC DNA]</scope>
    <source>
        <strain evidence="1 2">SID11342</strain>
    </source>
</reference>
<evidence type="ECO:0000313" key="1">
    <source>
        <dbReference type="EMBL" id="NEA19852.1"/>
    </source>
</evidence>
<dbReference type="AlphaFoldDB" id="A0A6N9UAY8"/>
<dbReference type="Proteomes" id="UP000471293">
    <property type="component" value="Unassembled WGS sequence"/>
</dbReference>
<dbReference type="EMBL" id="JAAGLQ010000648">
    <property type="protein sequence ID" value="NEA19852.1"/>
    <property type="molecule type" value="Genomic_DNA"/>
</dbReference>
<dbReference type="SUPFAM" id="SSF47413">
    <property type="entry name" value="lambda repressor-like DNA-binding domains"/>
    <property type="match status" value="1"/>
</dbReference>
<gene>
    <name evidence="1" type="ORF">G3I29_31245</name>
</gene>
<sequence>MLYDRTRLRAAAAKRGDQGFDQVRARLGVSRATAYRLWTGRGEPRARTAAAIHREYGLHAHELVEQATA</sequence>
<protein>
    <submittedName>
        <fullName evidence="1">XRE family transcriptional regulator</fullName>
    </submittedName>
</protein>